<dbReference type="Gene3D" id="3.40.1260.10">
    <property type="entry name" value="DsrEFH-like"/>
    <property type="match status" value="1"/>
</dbReference>
<evidence type="ECO:0000313" key="1">
    <source>
        <dbReference type="EMBL" id="MCE7507776.1"/>
    </source>
</evidence>
<dbReference type="KEGG" id="axe:P40_14155"/>
<comment type="caution">
    <text evidence="1">The sequence shown here is derived from an EMBL/GenBank/DDBJ whole genome shotgun (WGS) entry which is preliminary data.</text>
</comment>
<name>A0A9Q3W1Y5_9GAMM</name>
<proteinExistence type="predicted"/>
<dbReference type="GeneID" id="94687453"/>
<dbReference type="AlphaFoldDB" id="A0A9Q3W1Y5"/>
<dbReference type="InterPro" id="IPR027396">
    <property type="entry name" value="DsrEFH-like"/>
</dbReference>
<protein>
    <submittedName>
        <fullName evidence="1">DsrE family protein</fullName>
    </submittedName>
</protein>
<accession>A0A9Q3W1Y5</accession>
<dbReference type="SUPFAM" id="SSF75169">
    <property type="entry name" value="DsrEFH-like"/>
    <property type="match status" value="1"/>
</dbReference>
<sequence length="137" mass="15148">MSDLKTLTFAFMDPPFESERTVTFFRLLDAALERGASVRVFAYEGAVALAFARQAPHGNAVHGRDAAEEDHPLTREWIRALQEKAAAKDLSFEWINCGLCVDERGVNDVIDGCGRGGPPDLWRYASDAFNTLTIGTR</sequence>
<keyword evidence="2" id="KW-1185">Reference proteome</keyword>
<organism evidence="1 2">
    <name type="scientific">Alloalcanivorax xenomutans</name>
    <dbReference type="NCBI Taxonomy" id="1094342"/>
    <lineage>
        <taxon>Bacteria</taxon>
        <taxon>Pseudomonadati</taxon>
        <taxon>Pseudomonadota</taxon>
        <taxon>Gammaproteobacteria</taxon>
        <taxon>Oceanospirillales</taxon>
        <taxon>Alcanivoracaceae</taxon>
        <taxon>Alloalcanivorax</taxon>
    </lineage>
</organism>
<reference evidence="1" key="1">
    <citation type="submission" date="2022-01" db="EMBL/GenBank/DDBJ databases">
        <authorList>
            <person name="Karlyshev A.V."/>
            <person name="Jaspars M."/>
        </authorList>
    </citation>
    <scope>NUCLEOTIDE SEQUENCE</scope>
    <source>
        <strain evidence="1">AGSA3-2</strain>
    </source>
</reference>
<gene>
    <name evidence="1" type="ORF">LZG35_03950</name>
</gene>
<evidence type="ECO:0000313" key="2">
    <source>
        <dbReference type="Proteomes" id="UP001107961"/>
    </source>
</evidence>
<dbReference type="InterPro" id="IPR003787">
    <property type="entry name" value="Sulphur_relay_DsrE/F-like"/>
</dbReference>
<dbReference type="Pfam" id="PF02635">
    <property type="entry name" value="DsrE"/>
    <property type="match status" value="1"/>
</dbReference>
<dbReference type="RefSeq" id="WP_022997132.1">
    <property type="nucleotide sequence ID" value="NZ_CP012331.1"/>
</dbReference>
<dbReference type="Proteomes" id="UP001107961">
    <property type="component" value="Unassembled WGS sequence"/>
</dbReference>
<dbReference type="EMBL" id="JAJVKT010000004">
    <property type="protein sequence ID" value="MCE7507776.1"/>
    <property type="molecule type" value="Genomic_DNA"/>
</dbReference>